<dbReference type="GO" id="GO:0140359">
    <property type="term" value="F:ABC-type transporter activity"/>
    <property type="evidence" value="ECO:0007669"/>
    <property type="project" value="InterPro"/>
</dbReference>
<dbReference type="PANTHER" id="PTHR30294">
    <property type="entry name" value="MEMBRANE COMPONENT OF ABC TRANSPORTER YHHJ-RELATED"/>
    <property type="match status" value="1"/>
</dbReference>
<dbReference type="HOGENOM" id="CLU_081003_0_0_9"/>
<reference evidence="7 8" key="1">
    <citation type="submission" date="2010-12" db="EMBL/GenBank/DDBJ databases">
        <title>Complete sequence of Ethanoligenens harbinense YUAN-3.</title>
        <authorList>
            <person name="Lucas S."/>
            <person name="Copeland A."/>
            <person name="Lapidus A."/>
            <person name="Cheng J.-F."/>
            <person name="Bruce D."/>
            <person name="Goodwin L."/>
            <person name="Pitluck S."/>
            <person name="Chertkov O."/>
            <person name="Misra M."/>
            <person name="Detter J.C."/>
            <person name="Han C."/>
            <person name="Tapia R."/>
            <person name="Land M."/>
            <person name="Hauser L."/>
            <person name="Jeffries C."/>
            <person name="Kyrpides N."/>
            <person name="Ivanova N."/>
            <person name="Mikhailova N."/>
            <person name="Wang A."/>
            <person name="Mouttaki H."/>
            <person name="He Z."/>
            <person name="Zhou J."/>
            <person name="Hemme C.L."/>
            <person name="Woyke T."/>
        </authorList>
    </citation>
    <scope>NUCLEOTIDE SEQUENCE [LARGE SCALE GENOMIC DNA]</scope>
    <source>
        <strain evidence="8">DSM 18485 / JCM 12961 / CGMCC 1.5033 / YUAN-3</strain>
    </source>
</reference>
<evidence type="ECO:0000313" key="7">
    <source>
        <dbReference type="EMBL" id="ADU25870.1"/>
    </source>
</evidence>
<organism evidence="7 8">
    <name type="scientific">Ethanoligenens harbinense (strain DSM 18485 / JCM 12961 / CGMCC 1.5033 / YUAN-3)</name>
    <dbReference type="NCBI Taxonomy" id="663278"/>
    <lineage>
        <taxon>Bacteria</taxon>
        <taxon>Bacillati</taxon>
        <taxon>Bacillota</taxon>
        <taxon>Clostridia</taxon>
        <taxon>Eubacteriales</taxon>
        <taxon>Oscillospiraceae</taxon>
        <taxon>Ethanoligenens</taxon>
    </lineage>
</organism>
<gene>
    <name evidence="7" type="ordered locus">Ethha_0284</name>
</gene>
<sequence>MSAIYKREFQTYFTTATGYVFLAVFYAFSAFFFFAVNLQGSTTDLGGLFSTLLLIWVLLIPILTMRLLSEDRRQKTDQLLLTAPVRLFDIVFGKFLAALTLFGMAIGIVVIYALVLAGLGHVDFWATVGSFVGIVLLGAALIAIGLFISGLTENQVVSAVSSIFIMLMLYLIDSISSAVSNAVISAIVTHISIFSRFKNFSLGVFNLGDTVFYISVAAVFLFLTVRLLEKRRWA</sequence>
<evidence type="ECO:0008006" key="9">
    <source>
        <dbReference type="Google" id="ProtNLM"/>
    </source>
</evidence>
<dbReference type="Pfam" id="PF12679">
    <property type="entry name" value="ABC2_membrane_2"/>
    <property type="match status" value="1"/>
</dbReference>
<proteinExistence type="predicted"/>
<dbReference type="PANTHER" id="PTHR30294:SF29">
    <property type="entry name" value="MULTIDRUG ABC TRANSPORTER PERMEASE YBHS-RELATED"/>
    <property type="match status" value="1"/>
</dbReference>
<evidence type="ECO:0000313" key="8">
    <source>
        <dbReference type="Proteomes" id="UP000001551"/>
    </source>
</evidence>
<evidence type="ECO:0000256" key="4">
    <source>
        <dbReference type="ARBA" id="ARBA00022989"/>
    </source>
</evidence>
<evidence type="ECO:0000256" key="6">
    <source>
        <dbReference type="SAM" id="Phobius"/>
    </source>
</evidence>
<protein>
    <recommendedName>
        <fullName evidence="9">ABC transporter</fullName>
    </recommendedName>
</protein>
<evidence type="ECO:0000256" key="1">
    <source>
        <dbReference type="ARBA" id="ARBA00004651"/>
    </source>
</evidence>
<accession>E6U7D5</accession>
<dbReference type="STRING" id="663278.Ethha_0284"/>
<keyword evidence="2" id="KW-1003">Cell membrane</keyword>
<evidence type="ECO:0000256" key="5">
    <source>
        <dbReference type="ARBA" id="ARBA00023136"/>
    </source>
</evidence>
<dbReference type="AlphaFoldDB" id="E6U7D5"/>
<comment type="subcellular location">
    <subcellularLocation>
        <location evidence="1">Cell membrane</location>
        <topology evidence="1">Multi-pass membrane protein</topology>
    </subcellularLocation>
</comment>
<keyword evidence="8" id="KW-1185">Reference proteome</keyword>
<dbReference type="InterPro" id="IPR051449">
    <property type="entry name" value="ABC-2_transporter_component"/>
</dbReference>
<dbReference type="Proteomes" id="UP000001551">
    <property type="component" value="Chromosome"/>
</dbReference>
<dbReference type="GO" id="GO:0005886">
    <property type="term" value="C:plasma membrane"/>
    <property type="evidence" value="ECO:0007669"/>
    <property type="project" value="UniProtKB-SubCell"/>
</dbReference>
<dbReference type="KEGG" id="eha:Ethha_0284"/>
<feature type="transmembrane region" description="Helical" evidence="6">
    <location>
        <begin position="48"/>
        <end position="68"/>
    </location>
</feature>
<dbReference type="EMBL" id="CP002400">
    <property type="protein sequence ID" value="ADU25870.1"/>
    <property type="molecule type" value="Genomic_DNA"/>
</dbReference>
<keyword evidence="4 6" id="KW-1133">Transmembrane helix</keyword>
<keyword evidence="5 6" id="KW-0472">Membrane</keyword>
<feature type="transmembrane region" description="Helical" evidence="6">
    <location>
        <begin position="124"/>
        <end position="151"/>
    </location>
</feature>
<evidence type="ECO:0000256" key="3">
    <source>
        <dbReference type="ARBA" id="ARBA00022692"/>
    </source>
</evidence>
<dbReference type="eggNOG" id="COG1277">
    <property type="taxonomic scope" value="Bacteria"/>
</dbReference>
<dbReference type="RefSeq" id="WP_013484251.1">
    <property type="nucleotide sequence ID" value="NC_014828.1"/>
</dbReference>
<keyword evidence="3 6" id="KW-0812">Transmembrane</keyword>
<feature type="transmembrane region" description="Helical" evidence="6">
    <location>
        <begin position="163"/>
        <end position="191"/>
    </location>
</feature>
<feature type="transmembrane region" description="Helical" evidence="6">
    <location>
        <begin position="12"/>
        <end position="36"/>
    </location>
</feature>
<name>E6U7D5_ETHHY</name>
<evidence type="ECO:0000256" key="2">
    <source>
        <dbReference type="ARBA" id="ARBA00022475"/>
    </source>
</evidence>
<feature type="transmembrane region" description="Helical" evidence="6">
    <location>
        <begin position="95"/>
        <end position="118"/>
    </location>
</feature>
<feature type="transmembrane region" description="Helical" evidence="6">
    <location>
        <begin position="211"/>
        <end position="228"/>
    </location>
</feature>